<sequence length="119" mass="12975">MPLNVVFTNRDHLLEILCHGVVKGFGDTPLAACCGGGGNPYNFDFAAFCTLRASTLCADPSKYVSWDGIHYTEAVNKFVARSMLRRALIPMPKPNPSLSMPLSSSREHTGQETSRELAT</sequence>
<keyword evidence="4" id="KW-1185">Reference proteome</keyword>
<protein>
    <submittedName>
        <fullName evidence="3">Uncharacterized protein</fullName>
    </submittedName>
</protein>
<comment type="similarity">
    <text evidence="1">Belongs to the 'GDSL' lipolytic enzyme family.</text>
</comment>
<dbReference type="InterPro" id="IPR036514">
    <property type="entry name" value="SGNH_hydro_sf"/>
</dbReference>
<dbReference type="Gene3D" id="3.40.50.1110">
    <property type="entry name" value="SGNH hydrolase"/>
    <property type="match status" value="1"/>
</dbReference>
<dbReference type="Gramene" id="BGIOSGA032854-TA">
    <property type="protein sequence ID" value="BGIOSGA032854-PA"/>
    <property type="gene ID" value="BGIOSGA032854"/>
</dbReference>
<evidence type="ECO:0000313" key="3">
    <source>
        <dbReference type="EMBL" id="EEC66885.1"/>
    </source>
</evidence>
<dbReference type="HOGENOM" id="CLU_2065364_0_0_1"/>
<dbReference type="PANTHER" id="PTHR22835:SF544">
    <property type="entry name" value="OS10G0393700 PROTEIN"/>
    <property type="match status" value="1"/>
</dbReference>
<organism evidence="3 4">
    <name type="scientific">Oryza sativa subsp. indica</name>
    <name type="common">Rice</name>
    <dbReference type="NCBI Taxonomy" id="39946"/>
    <lineage>
        <taxon>Eukaryota</taxon>
        <taxon>Viridiplantae</taxon>
        <taxon>Streptophyta</taxon>
        <taxon>Embryophyta</taxon>
        <taxon>Tracheophyta</taxon>
        <taxon>Spermatophyta</taxon>
        <taxon>Magnoliopsida</taxon>
        <taxon>Liliopsida</taxon>
        <taxon>Poales</taxon>
        <taxon>Poaceae</taxon>
        <taxon>BOP clade</taxon>
        <taxon>Oryzoideae</taxon>
        <taxon>Oryzeae</taxon>
        <taxon>Oryzinae</taxon>
        <taxon>Oryza</taxon>
        <taxon>Oryza sativa</taxon>
    </lineage>
</organism>
<dbReference type="STRING" id="39946.B8BGN3"/>
<name>B8BGN3_ORYSI</name>
<evidence type="ECO:0000256" key="1">
    <source>
        <dbReference type="ARBA" id="ARBA00008668"/>
    </source>
</evidence>
<gene>
    <name evidence="3" type="ORF">OsI_33437</name>
</gene>
<dbReference type="Proteomes" id="UP000007015">
    <property type="component" value="Chromosome 10"/>
</dbReference>
<feature type="compositionally biased region" description="Basic and acidic residues" evidence="2">
    <location>
        <begin position="105"/>
        <end position="119"/>
    </location>
</feature>
<feature type="region of interest" description="Disordered" evidence="2">
    <location>
        <begin position="91"/>
        <end position="119"/>
    </location>
</feature>
<proteinExistence type="inferred from homology"/>
<dbReference type="PANTHER" id="PTHR22835">
    <property type="entry name" value="ZINC FINGER FYVE DOMAIN CONTAINING PROTEIN"/>
    <property type="match status" value="1"/>
</dbReference>
<reference evidence="3 4" key="1">
    <citation type="journal article" date="2005" name="PLoS Biol.">
        <title>The genomes of Oryza sativa: a history of duplications.</title>
        <authorList>
            <person name="Yu J."/>
            <person name="Wang J."/>
            <person name="Lin W."/>
            <person name="Li S."/>
            <person name="Li H."/>
            <person name="Zhou J."/>
            <person name="Ni P."/>
            <person name="Dong W."/>
            <person name="Hu S."/>
            <person name="Zeng C."/>
            <person name="Zhang J."/>
            <person name="Zhang Y."/>
            <person name="Li R."/>
            <person name="Xu Z."/>
            <person name="Li S."/>
            <person name="Li X."/>
            <person name="Zheng H."/>
            <person name="Cong L."/>
            <person name="Lin L."/>
            <person name="Yin J."/>
            <person name="Geng J."/>
            <person name="Li G."/>
            <person name="Shi J."/>
            <person name="Liu J."/>
            <person name="Lv H."/>
            <person name="Li J."/>
            <person name="Wang J."/>
            <person name="Deng Y."/>
            <person name="Ran L."/>
            <person name="Shi X."/>
            <person name="Wang X."/>
            <person name="Wu Q."/>
            <person name="Li C."/>
            <person name="Ren X."/>
            <person name="Wang J."/>
            <person name="Wang X."/>
            <person name="Li D."/>
            <person name="Liu D."/>
            <person name="Zhang X."/>
            <person name="Ji Z."/>
            <person name="Zhao W."/>
            <person name="Sun Y."/>
            <person name="Zhang Z."/>
            <person name="Bao J."/>
            <person name="Han Y."/>
            <person name="Dong L."/>
            <person name="Ji J."/>
            <person name="Chen P."/>
            <person name="Wu S."/>
            <person name="Liu J."/>
            <person name="Xiao Y."/>
            <person name="Bu D."/>
            <person name="Tan J."/>
            <person name="Yang L."/>
            <person name="Ye C."/>
            <person name="Zhang J."/>
            <person name="Xu J."/>
            <person name="Zhou Y."/>
            <person name="Yu Y."/>
            <person name="Zhang B."/>
            <person name="Zhuang S."/>
            <person name="Wei H."/>
            <person name="Liu B."/>
            <person name="Lei M."/>
            <person name="Yu H."/>
            <person name="Li Y."/>
            <person name="Xu H."/>
            <person name="Wei S."/>
            <person name="He X."/>
            <person name="Fang L."/>
            <person name="Zhang Z."/>
            <person name="Zhang Y."/>
            <person name="Huang X."/>
            <person name="Su Z."/>
            <person name="Tong W."/>
            <person name="Li J."/>
            <person name="Tong Z."/>
            <person name="Li S."/>
            <person name="Ye J."/>
            <person name="Wang L."/>
            <person name="Fang L."/>
            <person name="Lei T."/>
            <person name="Chen C."/>
            <person name="Chen H."/>
            <person name="Xu Z."/>
            <person name="Li H."/>
            <person name="Huang H."/>
            <person name="Zhang F."/>
            <person name="Xu H."/>
            <person name="Li N."/>
            <person name="Zhao C."/>
            <person name="Li S."/>
            <person name="Dong L."/>
            <person name="Huang Y."/>
            <person name="Li L."/>
            <person name="Xi Y."/>
            <person name="Qi Q."/>
            <person name="Li W."/>
            <person name="Zhang B."/>
            <person name="Hu W."/>
            <person name="Zhang Y."/>
            <person name="Tian X."/>
            <person name="Jiao Y."/>
            <person name="Liang X."/>
            <person name="Jin J."/>
            <person name="Gao L."/>
            <person name="Zheng W."/>
            <person name="Hao B."/>
            <person name="Liu S."/>
            <person name="Wang W."/>
            <person name="Yuan L."/>
            <person name="Cao M."/>
            <person name="McDermott J."/>
            <person name="Samudrala R."/>
            <person name="Wang J."/>
            <person name="Wong G.K."/>
            <person name="Yang H."/>
        </authorList>
    </citation>
    <scope>NUCLEOTIDE SEQUENCE [LARGE SCALE GENOMIC DNA]</scope>
    <source>
        <strain evidence="4">cv. 93-11</strain>
    </source>
</reference>
<dbReference type="EMBL" id="CM000135">
    <property type="protein sequence ID" value="EEC66885.1"/>
    <property type="molecule type" value="Genomic_DNA"/>
</dbReference>
<evidence type="ECO:0000313" key="4">
    <source>
        <dbReference type="Proteomes" id="UP000007015"/>
    </source>
</evidence>
<dbReference type="AlphaFoldDB" id="B8BGN3"/>
<evidence type="ECO:0000256" key="2">
    <source>
        <dbReference type="SAM" id="MobiDB-lite"/>
    </source>
</evidence>
<accession>B8BGN3</accession>